<dbReference type="EC" id="1.17.1.8" evidence="9"/>
<keyword evidence="6" id="KW-0520">NAD</keyword>
<accession>A0A8J6TK92</accession>
<dbReference type="GO" id="GO:0009089">
    <property type="term" value="P:lysine biosynthetic process via diaminopimelate"/>
    <property type="evidence" value="ECO:0007669"/>
    <property type="project" value="InterPro"/>
</dbReference>
<keyword evidence="5 14" id="KW-0560">Oxidoreductase</keyword>
<dbReference type="NCBIfam" id="TIGR02130">
    <property type="entry name" value="dapB_plant"/>
    <property type="match status" value="1"/>
</dbReference>
<evidence type="ECO:0000256" key="8">
    <source>
        <dbReference type="ARBA" id="ARBA00037922"/>
    </source>
</evidence>
<evidence type="ECO:0000256" key="11">
    <source>
        <dbReference type="ARBA" id="ARBA00049396"/>
    </source>
</evidence>
<dbReference type="PIRSF" id="PIRSF000161">
    <property type="entry name" value="DHPR"/>
    <property type="match status" value="1"/>
</dbReference>
<evidence type="ECO:0000259" key="13">
    <source>
        <dbReference type="Pfam" id="PF05173"/>
    </source>
</evidence>
<dbReference type="InterPro" id="IPR036291">
    <property type="entry name" value="NAD(P)-bd_dom_sf"/>
</dbReference>
<name>A0A8J6TK92_9BACT</name>
<comment type="similarity">
    <text evidence="1">Belongs to the DapB family.</text>
</comment>
<dbReference type="PANTHER" id="PTHR20836">
    <property type="entry name" value="DIHYDRODIPICOLINATE REDUCTASE"/>
    <property type="match status" value="1"/>
</dbReference>
<evidence type="ECO:0000256" key="5">
    <source>
        <dbReference type="ARBA" id="ARBA00023002"/>
    </source>
</evidence>
<evidence type="ECO:0000256" key="1">
    <source>
        <dbReference type="ARBA" id="ARBA00006642"/>
    </source>
</evidence>
<evidence type="ECO:0000259" key="12">
    <source>
        <dbReference type="Pfam" id="PF01113"/>
    </source>
</evidence>
<evidence type="ECO:0000256" key="7">
    <source>
        <dbReference type="ARBA" id="ARBA00023154"/>
    </source>
</evidence>
<feature type="domain" description="Dihydrodipicolinate reductase N-terminal" evidence="12">
    <location>
        <begin position="4"/>
        <end position="129"/>
    </location>
</feature>
<evidence type="ECO:0000256" key="2">
    <source>
        <dbReference type="ARBA" id="ARBA00022605"/>
    </source>
</evidence>
<dbReference type="InterPro" id="IPR022663">
    <property type="entry name" value="DapB_C"/>
</dbReference>
<protein>
    <recommendedName>
        <fullName evidence="9">4-hydroxy-tetrahydrodipicolinate reductase</fullName>
        <ecNumber evidence="9">1.17.1.8</ecNumber>
    </recommendedName>
</protein>
<keyword evidence="3" id="KW-0521">NADP</keyword>
<dbReference type="GO" id="GO:0008839">
    <property type="term" value="F:4-hydroxy-tetrahydrodipicolinate reductase"/>
    <property type="evidence" value="ECO:0007669"/>
    <property type="project" value="UniProtKB-EC"/>
</dbReference>
<keyword evidence="7" id="KW-0457">Lysine biosynthesis</keyword>
<reference evidence="14 15" key="1">
    <citation type="submission" date="2020-08" db="EMBL/GenBank/DDBJ databases">
        <title>Bridging the membrane lipid divide: bacteria of the FCB group superphylum have the potential to synthesize archaeal ether lipids.</title>
        <authorList>
            <person name="Villanueva L."/>
            <person name="Von Meijenfeldt F.A.B."/>
            <person name="Westbye A.B."/>
            <person name="Yadav S."/>
            <person name="Hopmans E.C."/>
            <person name="Dutilh B.E."/>
            <person name="Sinninghe Damste J.S."/>
        </authorList>
    </citation>
    <scope>NUCLEOTIDE SEQUENCE [LARGE SCALE GENOMIC DNA]</scope>
    <source>
        <strain evidence="14">NIOZ-UU17</strain>
    </source>
</reference>
<dbReference type="Gene3D" id="3.30.360.10">
    <property type="entry name" value="Dihydrodipicolinate Reductase, domain 2"/>
    <property type="match status" value="1"/>
</dbReference>
<evidence type="ECO:0000313" key="14">
    <source>
        <dbReference type="EMBL" id="MBC8431839.1"/>
    </source>
</evidence>
<evidence type="ECO:0000256" key="9">
    <source>
        <dbReference type="ARBA" id="ARBA00038983"/>
    </source>
</evidence>
<dbReference type="EMBL" id="JACNIG010000183">
    <property type="protein sequence ID" value="MBC8431839.1"/>
    <property type="molecule type" value="Genomic_DNA"/>
</dbReference>
<evidence type="ECO:0000256" key="10">
    <source>
        <dbReference type="ARBA" id="ARBA00049080"/>
    </source>
</evidence>
<dbReference type="Pfam" id="PF05173">
    <property type="entry name" value="DapB_C"/>
    <property type="match status" value="1"/>
</dbReference>
<dbReference type="Gene3D" id="3.40.50.720">
    <property type="entry name" value="NAD(P)-binding Rossmann-like Domain"/>
    <property type="match status" value="1"/>
</dbReference>
<dbReference type="GO" id="GO:0019877">
    <property type="term" value="P:diaminopimelate biosynthetic process"/>
    <property type="evidence" value="ECO:0007669"/>
    <property type="project" value="UniProtKB-KW"/>
</dbReference>
<gene>
    <name evidence="14" type="primary">dapB</name>
    <name evidence="14" type="ORF">H8D96_07950</name>
</gene>
<comment type="pathway">
    <text evidence="8">Amino-acid biosynthesis; L-lysine biosynthesis via DAP pathway; (S)-tetrahydrodipicolinate from L-aspartate: step 4/4.</text>
</comment>
<proteinExistence type="inferred from homology"/>
<dbReference type="GO" id="GO:0070402">
    <property type="term" value="F:NADPH binding"/>
    <property type="evidence" value="ECO:0007669"/>
    <property type="project" value="InterPro"/>
</dbReference>
<comment type="catalytic activity">
    <reaction evidence="10">
        <text>(S)-2,3,4,5-tetrahydrodipicolinate + NADP(+) + H2O = (2S,4S)-4-hydroxy-2,3,4,5-tetrahydrodipicolinate + NADPH + H(+)</text>
        <dbReference type="Rhea" id="RHEA:35331"/>
        <dbReference type="ChEBI" id="CHEBI:15377"/>
        <dbReference type="ChEBI" id="CHEBI:15378"/>
        <dbReference type="ChEBI" id="CHEBI:16845"/>
        <dbReference type="ChEBI" id="CHEBI:57783"/>
        <dbReference type="ChEBI" id="CHEBI:58349"/>
        <dbReference type="ChEBI" id="CHEBI:67139"/>
        <dbReference type="EC" id="1.17.1.8"/>
    </reaction>
</comment>
<keyword evidence="2" id="KW-0028">Amino-acid biosynthesis</keyword>
<organism evidence="14 15">
    <name type="scientific">Candidatus Desulfatibia vada</name>
    <dbReference type="NCBI Taxonomy" id="2841696"/>
    <lineage>
        <taxon>Bacteria</taxon>
        <taxon>Pseudomonadati</taxon>
        <taxon>Thermodesulfobacteriota</taxon>
        <taxon>Desulfobacteria</taxon>
        <taxon>Desulfobacterales</taxon>
        <taxon>Desulfobacterales incertae sedis</taxon>
        <taxon>Candidatus Desulfatibia</taxon>
    </lineage>
</organism>
<dbReference type="Proteomes" id="UP000605201">
    <property type="component" value="Unassembled WGS sequence"/>
</dbReference>
<sequence length="276" mass="30113">MNPIKVMVNGLPGNMASNVVQHALNDNRFELISHSLTGPEITASETTIGSMTFSLIQPRDADLAISATKENSGPFISVDFSLPSAVNNNAEFYCKHDLPFVMGTTGGDRDLLTKTVTASSIPAVIAPNMAKQIVGFQAMMEYAAQTFPNLFAGYDLEIKESHQQGKADTSGTAKAMVRYFNNLGTPYAETDIIKERDPETQQSVWGIPAEFLQGHGWHTYALTSADKTVRFEFAHNVNGRDVYALGTLDAVLYLDKKIKAGVRGRIFSMIDVLKGI</sequence>
<dbReference type="Pfam" id="PF01113">
    <property type="entry name" value="DapB_N"/>
    <property type="match status" value="1"/>
</dbReference>
<comment type="caution">
    <text evidence="14">The sequence shown here is derived from an EMBL/GenBank/DDBJ whole genome shotgun (WGS) entry which is preliminary data.</text>
</comment>
<keyword evidence="4" id="KW-0220">Diaminopimelate biosynthesis</keyword>
<evidence type="ECO:0000256" key="4">
    <source>
        <dbReference type="ARBA" id="ARBA00022915"/>
    </source>
</evidence>
<evidence type="ECO:0000313" key="15">
    <source>
        <dbReference type="Proteomes" id="UP000605201"/>
    </source>
</evidence>
<dbReference type="CDD" id="cd02274">
    <property type="entry name" value="DHDPR_N"/>
    <property type="match status" value="1"/>
</dbReference>
<dbReference type="PANTHER" id="PTHR20836:SF0">
    <property type="entry name" value="4-HYDROXY-TETRAHYDRODIPICOLINATE REDUCTASE 1, CHLOROPLASTIC-RELATED"/>
    <property type="match status" value="1"/>
</dbReference>
<evidence type="ECO:0000256" key="6">
    <source>
        <dbReference type="ARBA" id="ARBA00023027"/>
    </source>
</evidence>
<dbReference type="InterPro" id="IPR023940">
    <property type="entry name" value="DHDPR_bac"/>
</dbReference>
<feature type="domain" description="Dihydrodipicolinate reductase C-terminal" evidence="13">
    <location>
        <begin position="136"/>
        <end position="273"/>
    </location>
</feature>
<dbReference type="SUPFAM" id="SSF51735">
    <property type="entry name" value="NAD(P)-binding Rossmann-fold domains"/>
    <property type="match status" value="1"/>
</dbReference>
<dbReference type="InterPro" id="IPR011859">
    <property type="entry name" value="Dihydrodipicolinate_Rdtase_pln"/>
</dbReference>
<comment type="catalytic activity">
    <reaction evidence="11">
        <text>(S)-2,3,4,5-tetrahydrodipicolinate + NAD(+) + H2O = (2S,4S)-4-hydroxy-2,3,4,5-tetrahydrodipicolinate + NADH + H(+)</text>
        <dbReference type="Rhea" id="RHEA:35323"/>
        <dbReference type="ChEBI" id="CHEBI:15377"/>
        <dbReference type="ChEBI" id="CHEBI:15378"/>
        <dbReference type="ChEBI" id="CHEBI:16845"/>
        <dbReference type="ChEBI" id="CHEBI:57540"/>
        <dbReference type="ChEBI" id="CHEBI:57945"/>
        <dbReference type="ChEBI" id="CHEBI:67139"/>
        <dbReference type="EC" id="1.17.1.8"/>
    </reaction>
</comment>
<dbReference type="InterPro" id="IPR000846">
    <property type="entry name" value="DapB_N"/>
</dbReference>
<evidence type="ECO:0000256" key="3">
    <source>
        <dbReference type="ARBA" id="ARBA00022857"/>
    </source>
</evidence>
<dbReference type="AlphaFoldDB" id="A0A8J6TK92"/>